<dbReference type="PROSITE" id="PS51257">
    <property type="entry name" value="PROKAR_LIPOPROTEIN"/>
    <property type="match status" value="1"/>
</dbReference>
<dbReference type="Proteomes" id="UP000233781">
    <property type="component" value="Unassembled WGS sequence"/>
</dbReference>
<evidence type="ECO:0000259" key="3">
    <source>
        <dbReference type="Pfam" id="PF24837"/>
    </source>
</evidence>
<evidence type="ECO:0000256" key="1">
    <source>
        <dbReference type="SAM" id="MobiDB-lite"/>
    </source>
</evidence>
<comment type="caution">
    <text evidence="4">The sequence shown here is derived from an EMBL/GenBank/DDBJ whole genome shotgun (WGS) entry which is preliminary data.</text>
</comment>
<dbReference type="InterPro" id="IPR056303">
    <property type="entry name" value="AMIN-like"/>
</dbReference>
<evidence type="ECO:0000256" key="2">
    <source>
        <dbReference type="SAM" id="SignalP"/>
    </source>
</evidence>
<evidence type="ECO:0000313" key="5">
    <source>
        <dbReference type="Proteomes" id="UP000233781"/>
    </source>
</evidence>
<gene>
    <name evidence="4" type="ORF">ATL31_2554</name>
</gene>
<dbReference type="Pfam" id="PF24837">
    <property type="entry name" value="AMIN-like"/>
    <property type="match status" value="1"/>
</dbReference>
<feature type="compositionally biased region" description="Low complexity" evidence="1">
    <location>
        <begin position="41"/>
        <end position="62"/>
    </location>
</feature>
<reference evidence="4 5" key="1">
    <citation type="submission" date="2017-12" db="EMBL/GenBank/DDBJ databases">
        <title>Sequencing the genomes of 1000 Actinobacteria strains.</title>
        <authorList>
            <person name="Klenk H.-P."/>
        </authorList>
    </citation>
    <scope>NUCLEOTIDE SEQUENCE [LARGE SCALE GENOMIC DNA]</scope>
    <source>
        <strain evidence="4 5">DSM 12806</strain>
    </source>
</reference>
<name>A0A2N3YLH4_9MICO</name>
<feature type="domain" description="AMIN-like" evidence="3">
    <location>
        <begin position="101"/>
        <end position="223"/>
    </location>
</feature>
<feature type="region of interest" description="Disordered" evidence="1">
    <location>
        <begin position="28"/>
        <end position="82"/>
    </location>
</feature>
<keyword evidence="2" id="KW-0732">Signal</keyword>
<evidence type="ECO:0000313" key="4">
    <source>
        <dbReference type="EMBL" id="PKW27703.1"/>
    </source>
</evidence>
<feature type="compositionally biased region" description="Pro residues" evidence="1">
    <location>
        <begin position="63"/>
        <end position="73"/>
    </location>
</feature>
<dbReference type="OrthoDB" id="3393679at2"/>
<dbReference type="EMBL" id="PJNE01000001">
    <property type="protein sequence ID" value="PKW27703.1"/>
    <property type="molecule type" value="Genomic_DNA"/>
</dbReference>
<proteinExistence type="predicted"/>
<dbReference type="AlphaFoldDB" id="A0A2N3YLH4"/>
<feature type="signal peptide" evidence="2">
    <location>
        <begin position="1"/>
        <end position="27"/>
    </location>
</feature>
<organism evidence="4 5">
    <name type="scientific">Phycicoccus duodecadis</name>
    <dbReference type="NCBI Taxonomy" id="173053"/>
    <lineage>
        <taxon>Bacteria</taxon>
        <taxon>Bacillati</taxon>
        <taxon>Actinomycetota</taxon>
        <taxon>Actinomycetes</taxon>
        <taxon>Micrococcales</taxon>
        <taxon>Intrasporangiaceae</taxon>
        <taxon>Phycicoccus</taxon>
    </lineage>
</organism>
<feature type="chain" id="PRO_5038404369" description="AMIN-like domain-containing protein" evidence="2">
    <location>
        <begin position="28"/>
        <end position="224"/>
    </location>
</feature>
<dbReference type="RefSeq" id="WP_158239848.1">
    <property type="nucleotide sequence ID" value="NZ_PJNE01000001.1"/>
</dbReference>
<protein>
    <recommendedName>
        <fullName evidence="3">AMIN-like domain-containing protein</fullName>
    </recommendedName>
</protein>
<sequence>MNRIPPSSLRHPLAGAVALALVAGLTAGCTSSGTKEPGATPDPSVSASSESPGASGSASPSPSATPTPTPSPSPSLAGFSLADRSSRGWPDLSADLGVGREARVGQHTGYVRVVYEFTGSDAPAYQVRYVDQPVEDGSGNVSDVPGDVWLEVLVTSLGMPGESAPTPEDPLPSTLKGTGIAAASALWGGFEGVGQEFIGLTGGRRPFKVTTMTNPSRLVVDIAR</sequence>
<keyword evidence="5" id="KW-1185">Reference proteome</keyword>
<accession>A0A2N3YLH4</accession>